<dbReference type="SUPFAM" id="SSF140453">
    <property type="entry name" value="EsxAB dimer-like"/>
    <property type="match status" value="1"/>
</dbReference>
<dbReference type="EMBL" id="JBHLSV010000018">
    <property type="protein sequence ID" value="MFC0675084.1"/>
    <property type="molecule type" value="Genomic_DNA"/>
</dbReference>
<evidence type="ECO:0000256" key="1">
    <source>
        <dbReference type="SAM" id="MobiDB-lite"/>
    </source>
</evidence>
<keyword evidence="3" id="KW-1185">Reference proteome</keyword>
<evidence type="ECO:0008006" key="4">
    <source>
        <dbReference type="Google" id="ProtNLM"/>
    </source>
</evidence>
<comment type="caution">
    <text evidence="2">The sequence shown here is derived from an EMBL/GenBank/DDBJ whole genome shotgun (WGS) entry which is preliminary data.</text>
</comment>
<proteinExistence type="predicted"/>
<reference evidence="2 3" key="1">
    <citation type="submission" date="2024-09" db="EMBL/GenBank/DDBJ databases">
        <authorList>
            <person name="Sun Q."/>
            <person name="Mori K."/>
        </authorList>
    </citation>
    <scope>NUCLEOTIDE SEQUENCE [LARGE SCALE GENOMIC DNA]</scope>
    <source>
        <strain evidence="2 3">CICC 10874</strain>
    </source>
</reference>
<gene>
    <name evidence="2" type="ORF">ACFFF6_14060</name>
</gene>
<protein>
    <recommendedName>
        <fullName evidence="4">WXG100 family type VII secretion target</fullName>
    </recommendedName>
</protein>
<dbReference type="RefSeq" id="WP_376981777.1">
    <property type="nucleotide sequence ID" value="NZ_JBHLSV010000018.1"/>
</dbReference>
<name>A0ABV6REU7_9MICO</name>
<evidence type="ECO:0000313" key="2">
    <source>
        <dbReference type="EMBL" id="MFC0675084.1"/>
    </source>
</evidence>
<dbReference type="Proteomes" id="UP001589793">
    <property type="component" value="Unassembled WGS sequence"/>
</dbReference>
<dbReference type="Gene3D" id="1.10.287.1060">
    <property type="entry name" value="ESAT-6-like"/>
    <property type="match status" value="1"/>
</dbReference>
<accession>A0ABV6REU7</accession>
<feature type="region of interest" description="Disordered" evidence="1">
    <location>
        <begin position="1"/>
        <end position="21"/>
    </location>
</feature>
<evidence type="ECO:0000313" key="3">
    <source>
        <dbReference type="Proteomes" id="UP001589793"/>
    </source>
</evidence>
<sequence length="87" mass="9238">MKKGMNPGAVQQMASQTSAAGEDIRAKFDAALSRVEELDWTGDDADTFRGEFADSIGQLVQAVVQGTQDFADRANSNAQNQIETSGA</sequence>
<organism evidence="2 3">
    <name type="scientific">Brachybacterium hainanense</name>
    <dbReference type="NCBI Taxonomy" id="1541174"/>
    <lineage>
        <taxon>Bacteria</taxon>
        <taxon>Bacillati</taxon>
        <taxon>Actinomycetota</taxon>
        <taxon>Actinomycetes</taxon>
        <taxon>Micrococcales</taxon>
        <taxon>Dermabacteraceae</taxon>
        <taxon>Brachybacterium</taxon>
    </lineage>
</organism>
<dbReference type="InterPro" id="IPR036689">
    <property type="entry name" value="ESAT-6-like_sf"/>
</dbReference>